<sequence>MSNNTLEYRFLDDFDTYSVGLIPESRKITKDYLNLQNIKSNPRIEFKDNSGNIEIMSLVQIKTDYFATGYISGLSIGVKVSHLKNDKNKVSLYIVINTKECN</sequence>
<protein>
    <submittedName>
        <fullName evidence="2">Uncharacterized protein</fullName>
    </submittedName>
</protein>
<evidence type="ECO:0000313" key="4">
    <source>
        <dbReference type="Proteomes" id="UP001208912"/>
    </source>
</evidence>
<dbReference type="Proteomes" id="UP001208912">
    <property type="component" value="Unassembled WGS sequence"/>
</dbReference>
<accession>A0AAW5VJA7</accession>
<dbReference type="EMBL" id="JAMQPL010000002">
    <property type="protein sequence ID" value="MCW7530220.1"/>
    <property type="molecule type" value="Genomic_DNA"/>
</dbReference>
<evidence type="ECO:0000313" key="1">
    <source>
        <dbReference type="EMBL" id="MCW7525665.1"/>
    </source>
</evidence>
<name>A0AAW5VJA7_9LEPT</name>
<comment type="caution">
    <text evidence="2">The sequence shown here is derived from an EMBL/GenBank/DDBJ whole genome shotgun (WGS) entry which is preliminary data.</text>
</comment>
<dbReference type="Proteomes" id="UP001208540">
    <property type="component" value="Unassembled WGS sequence"/>
</dbReference>
<evidence type="ECO:0000313" key="3">
    <source>
        <dbReference type="Proteomes" id="UP001208540"/>
    </source>
</evidence>
<dbReference type="AlphaFoldDB" id="A0AAW5VJA7"/>
<evidence type="ECO:0000313" key="2">
    <source>
        <dbReference type="EMBL" id="MCW7530220.1"/>
    </source>
</evidence>
<reference evidence="2 4" key="1">
    <citation type="submission" date="2022-06" db="EMBL/GenBank/DDBJ databases">
        <title>Leptospira isolates from biofilms formed at urban environments.</title>
        <authorList>
            <person name="Ribeiro P.S."/>
            <person name="Sousa T."/>
            <person name="Carvalho N."/>
            <person name="Aburjaile F."/>
            <person name="Neves F."/>
            <person name="Oliveira D."/>
            <person name="Blanco L."/>
            <person name="Lima J."/>
            <person name="Costa F."/>
            <person name="Brenig B."/>
            <person name="Soares S."/>
            <person name="Ramos R."/>
            <person name="Goes-Neto A."/>
            <person name="Matiuzzi M."/>
            <person name="Azevedo V."/>
            <person name="Ristow P."/>
        </authorList>
    </citation>
    <scope>NUCLEOTIDE SEQUENCE</scope>
    <source>
        <strain evidence="1 4">VSF19</strain>
        <strain evidence="2">VSF20</strain>
    </source>
</reference>
<keyword evidence="4" id="KW-1185">Reference proteome</keyword>
<gene>
    <name evidence="1" type="ORF">ND861_04845</name>
    <name evidence="2" type="ORF">ND862_08375</name>
</gene>
<dbReference type="EMBL" id="JAMQPM010000002">
    <property type="protein sequence ID" value="MCW7525665.1"/>
    <property type="molecule type" value="Genomic_DNA"/>
</dbReference>
<dbReference type="RefSeq" id="WP_265350989.1">
    <property type="nucleotide sequence ID" value="NZ_JAMQPL010000002.1"/>
</dbReference>
<organism evidence="2 3">
    <name type="scientific">Leptospira soteropolitanensis</name>
    <dbReference type="NCBI Taxonomy" id="2950025"/>
    <lineage>
        <taxon>Bacteria</taxon>
        <taxon>Pseudomonadati</taxon>
        <taxon>Spirochaetota</taxon>
        <taxon>Spirochaetia</taxon>
        <taxon>Leptospirales</taxon>
        <taxon>Leptospiraceae</taxon>
        <taxon>Leptospira</taxon>
    </lineage>
</organism>
<proteinExistence type="predicted"/>